<proteinExistence type="predicted"/>
<dbReference type="OrthoDB" id="3032208at2759"/>
<feature type="compositionally biased region" description="Basic and acidic residues" evidence="1">
    <location>
        <begin position="522"/>
        <end position="531"/>
    </location>
</feature>
<dbReference type="Proteomes" id="UP000298030">
    <property type="component" value="Unassembled WGS sequence"/>
</dbReference>
<feature type="region of interest" description="Disordered" evidence="1">
    <location>
        <begin position="503"/>
        <end position="531"/>
    </location>
</feature>
<comment type="caution">
    <text evidence="2">The sequence shown here is derived from an EMBL/GenBank/DDBJ whole genome shotgun (WGS) entry which is preliminary data.</text>
</comment>
<name>A0A4Y7TAL5_COPMI</name>
<dbReference type="AlphaFoldDB" id="A0A4Y7TAL5"/>
<evidence type="ECO:0000313" key="3">
    <source>
        <dbReference type="Proteomes" id="UP000298030"/>
    </source>
</evidence>
<protein>
    <submittedName>
        <fullName evidence="2">Uncharacterized protein</fullName>
    </submittedName>
</protein>
<evidence type="ECO:0000313" key="2">
    <source>
        <dbReference type="EMBL" id="TEB31216.1"/>
    </source>
</evidence>
<gene>
    <name evidence="2" type="ORF">FA13DRAFT_1709674</name>
</gene>
<feature type="region of interest" description="Disordered" evidence="1">
    <location>
        <begin position="244"/>
        <end position="275"/>
    </location>
</feature>
<organism evidence="2 3">
    <name type="scientific">Coprinellus micaceus</name>
    <name type="common">Glistening ink-cap mushroom</name>
    <name type="synonym">Coprinus micaceus</name>
    <dbReference type="NCBI Taxonomy" id="71717"/>
    <lineage>
        <taxon>Eukaryota</taxon>
        <taxon>Fungi</taxon>
        <taxon>Dikarya</taxon>
        <taxon>Basidiomycota</taxon>
        <taxon>Agaricomycotina</taxon>
        <taxon>Agaricomycetes</taxon>
        <taxon>Agaricomycetidae</taxon>
        <taxon>Agaricales</taxon>
        <taxon>Agaricineae</taxon>
        <taxon>Psathyrellaceae</taxon>
        <taxon>Coprinellus</taxon>
    </lineage>
</organism>
<keyword evidence="3" id="KW-1185">Reference proteome</keyword>
<sequence length="531" mass="58620">MPTQQWPVFDVLFLFSDVPHAQRPPQSAGALRIETPSTQRAIVKVANRATANEQQYHAAAARLCVLATTFQLDVAARLPLAPFAVVFDARCEPPFQPSAFAFAIQNFMDQNDALPPCEHFRLVSLAYRFYASGVHGVLVFGQRMASAYWKTRRACIRGDPGTDMFEDEAVTKYPGHSSRQPWHFYDRIIAETREHSHRRFLLPLPRSQQTRLPLRTSSPETVLTQLSGEQLQVAVISASLQGPESAFRDTDTSPKAVDKEVTGGGTPTKSRVRGSGNIDPCDVAILLETPRPALHPWSYPPSHVYLSLQPLHHFSPQEEPKTSSSSIEYLHTLHVSPHSSFQLLVEDLPRATPPRSPSVGTLSPARHLELNIAMDESRIIALMVEGRCRLDGGGRCNLSSIITVRRNHLSLDGDGRHWSVGRGRVVSSNLASCVEAGWNVFLGIVAQTRVLRPRLQLTTTTDDLDDLACRCRPWLSIDLAPALLGIAGYGVCRMGPRASVRSADTNLQKEDHVRTNSLGGWRGDEGSDGSR</sequence>
<accession>A0A4Y7TAL5</accession>
<evidence type="ECO:0000256" key="1">
    <source>
        <dbReference type="SAM" id="MobiDB-lite"/>
    </source>
</evidence>
<feature type="compositionally biased region" description="Basic and acidic residues" evidence="1">
    <location>
        <begin position="246"/>
        <end position="261"/>
    </location>
</feature>
<reference evidence="2 3" key="1">
    <citation type="journal article" date="2019" name="Nat. Ecol. Evol.">
        <title>Megaphylogeny resolves global patterns of mushroom evolution.</title>
        <authorList>
            <person name="Varga T."/>
            <person name="Krizsan K."/>
            <person name="Foldi C."/>
            <person name="Dima B."/>
            <person name="Sanchez-Garcia M."/>
            <person name="Sanchez-Ramirez S."/>
            <person name="Szollosi G.J."/>
            <person name="Szarkandi J.G."/>
            <person name="Papp V."/>
            <person name="Albert L."/>
            <person name="Andreopoulos W."/>
            <person name="Angelini C."/>
            <person name="Antonin V."/>
            <person name="Barry K.W."/>
            <person name="Bougher N.L."/>
            <person name="Buchanan P."/>
            <person name="Buyck B."/>
            <person name="Bense V."/>
            <person name="Catcheside P."/>
            <person name="Chovatia M."/>
            <person name="Cooper J."/>
            <person name="Damon W."/>
            <person name="Desjardin D."/>
            <person name="Finy P."/>
            <person name="Geml J."/>
            <person name="Haridas S."/>
            <person name="Hughes K."/>
            <person name="Justo A."/>
            <person name="Karasinski D."/>
            <person name="Kautmanova I."/>
            <person name="Kiss B."/>
            <person name="Kocsube S."/>
            <person name="Kotiranta H."/>
            <person name="LaButti K.M."/>
            <person name="Lechner B.E."/>
            <person name="Liimatainen K."/>
            <person name="Lipzen A."/>
            <person name="Lukacs Z."/>
            <person name="Mihaltcheva S."/>
            <person name="Morgado L.N."/>
            <person name="Niskanen T."/>
            <person name="Noordeloos M.E."/>
            <person name="Ohm R.A."/>
            <person name="Ortiz-Santana B."/>
            <person name="Ovrebo C."/>
            <person name="Racz N."/>
            <person name="Riley R."/>
            <person name="Savchenko A."/>
            <person name="Shiryaev A."/>
            <person name="Soop K."/>
            <person name="Spirin V."/>
            <person name="Szebenyi C."/>
            <person name="Tomsovsky M."/>
            <person name="Tulloss R.E."/>
            <person name="Uehling J."/>
            <person name="Grigoriev I.V."/>
            <person name="Vagvolgyi C."/>
            <person name="Papp T."/>
            <person name="Martin F.M."/>
            <person name="Miettinen O."/>
            <person name="Hibbett D.S."/>
            <person name="Nagy L.G."/>
        </authorList>
    </citation>
    <scope>NUCLEOTIDE SEQUENCE [LARGE SCALE GENOMIC DNA]</scope>
    <source>
        <strain evidence="2 3">FP101781</strain>
    </source>
</reference>
<dbReference type="EMBL" id="QPFP01000019">
    <property type="protein sequence ID" value="TEB31216.1"/>
    <property type="molecule type" value="Genomic_DNA"/>
</dbReference>